<reference evidence="1 2" key="1">
    <citation type="journal article" date="2021" name="Int. J. Syst. Evol. Microbiol.">
        <title>Reticulibacter mediterranei gen. nov., sp. nov., within the new family Reticulibacteraceae fam. nov., and Ktedonospora formicarum gen. nov., sp. nov., Ktedonobacter robiniae sp. nov., Dictyobacter formicarum sp. nov. and Dictyobacter arantiisoli sp. nov., belonging to the class Ktedonobacteria.</title>
        <authorList>
            <person name="Yabe S."/>
            <person name="Zheng Y."/>
            <person name="Wang C.M."/>
            <person name="Sakai Y."/>
            <person name="Abe K."/>
            <person name="Yokota A."/>
            <person name="Donadio S."/>
            <person name="Cavaletti L."/>
            <person name="Monciardini P."/>
        </authorList>
    </citation>
    <scope>NUCLEOTIDE SEQUENCE [LARGE SCALE GENOMIC DNA]</scope>
    <source>
        <strain evidence="1 2">SOSP1-30</strain>
    </source>
</reference>
<keyword evidence="2" id="KW-1185">Reference proteome</keyword>
<protein>
    <submittedName>
        <fullName evidence="1">Uncharacterized protein</fullName>
    </submittedName>
</protein>
<proteinExistence type="predicted"/>
<evidence type="ECO:0000313" key="1">
    <source>
        <dbReference type="EMBL" id="GHO60116.1"/>
    </source>
</evidence>
<dbReference type="Proteomes" id="UP000654345">
    <property type="component" value="Unassembled WGS sequence"/>
</dbReference>
<sequence>MQSDGAVPDIGVLLEGGFDLAQFDAIATHLHLPVHSAYKLDLALLIVANEVARPVQTLARLLAPGVRNEALGGLARLLSVPQREAGPSDIEFADRPLWEQVQPIIQHIDFGVGQGMT</sequence>
<comment type="caution">
    <text evidence="1">The sequence shown here is derived from an EMBL/GenBank/DDBJ whole genome shotgun (WGS) entry which is preliminary data.</text>
</comment>
<evidence type="ECO:0000313" key="2">
    <source>
        <dbReference type="Proteomes" id="UP000654345"/>
    </source>
</evidence>
<organism evidence="1 2">
    <name type="scientific">Ktedonobacter robiniae</name>
    <dbReference type="NCBI Taxonomy" id="2778365"/>
    <lineage>
        <taxon>Bacteria</taxon>
        <taxon>Bacillati</taxon>
        <taxon>Chloroflexota</taxon>
        <taxon>Ktedonobacteria</taxon>
        <taxon>Ktedonobacterales</taxon>
        <taxon>Ktedonobacteraceae</taxon>
        <taxon>Ktedonobacter</taxon>
    </lineage>
</organism>
<dbReference type="EMBL" id="BNJG01000004">
    <property type="protein sequence ID" value="GHO60116.1"/>
    <property type="molecule type" value="Genomic_DNA"/>
</dbReference>
<name>A0ABQ3V4K8_9CHLR</name>
<accession>A0ABQ3V4K8</accession>
<gene>
    <name evidence="1" type="ORF">KSB_85910</name>
</gene>